<dbReference type="STRING" id="8078.ENSFHEP00000013454"/>
<evidence type="ECO:0000313" key="3">
    <source>
        <dbReference type="Proteomes" id="UP000265000"/>
    </source>
</evidence>
<dbReference type="Gene3D" id="3.30.420.10">
    <property type="entry name" value="Ribonuclease H-like superfamily/Ribonuclease H"/>
    <property type="match status" value="1"/>
</dbReference>
<name>A0A3Q2PKX2_FUNHE</name>
<dbReference type="SUPFAM" id="SSF53098">
    <property type="entry name" value="Ribonuclease H-like"/>
    <property type="match status" value="1"/>
</dbReference>
<dbReference type="GeneTree" id="ENSGT01000000214408"/>
<protein>
    <recommendedName>
        <fullName evidence="1">Integrase catalytic domain-containing protein</fullName>
    </recommendedName>
</protein>
<reference evidence="2" key="1">
    <citation type="submission" date="2025-08" db="UniProtKB">
        <authorList>
            <consortium name="Ensembl"/>
        </authorList>
    </citation>
    <scope>IDENTIFICATION</scope>
</reference>
<dbReference type="Ensembl" id="ENSFHET00000021013.1">
    <property type="protein sequence ID" value="ENSFHEP00000013454.1"/>
    <property type="gene ID" value="ENSFHEG00000014956.1"/>
</dbReference>
<feature type="domain" description="Integrase catalytic" evidence="1">
    <location>
        <begin position="27"/>
        <end position="191"/>
    </location>
</feature>
<dbReference type="Pfam" id="PF00665">
    <property type="entry name" value="rve"/>
    <property type="match status" value="1"/>
</dbReference>
<proteinExistence type="predicted"/>
<sequence>MWNDVGSYVKTCTTCQTYKPENQKPAGFMQPTAVNEAWEKIGVDLMGPLPRSKKGNKYLLVTVDYFTKWVEMFPLKDSKTSKITCILKNEIFTRYGVPREMVSDRGPQFTSNEMASLCKTWGVTQKFTTSYHPQANLTERSNQTIKTMIASFVGEYHINWDQWIQEFRFAINAAQHETTGRSPAELMLGRYLKGPLERIISHPPNPQQSPYKLVERHKKMAEQVSRRVGMNQARQAKYYNSRRRSVQLLQGDLVWVRTHPPSKATDRFSAKLAPFN</sequence>
<dbReference type="FunFam" id="3.30.420.10:FF:000032">
    <property type="entry name" value="Retrovirus-related Pol polyprotein from transposon 297-like Protein"/>
    <property type="match status" value="1"/>
</dbReference>
<organism evidence="2 3">
    <name type="scientific">Fundulus heteroclitus</name>
    <name type="common">Killifish</name>
    <name type="synonym">Mummichog</name>
    <dbReference type="NCBI Taxonomy" id="8078"/>
    <lineage>
        <taxon>Eukaryota</taxon>
        <taxon>Metazoa</taxon>
        <taxon>Chordata</taxon>
        <taxon>Craniata</taxon>
        <taxon>Vertebrata</taxon>
        <taxon>Euteleostomi</taxon>
        <taxon>Actinopterygii</taxon>
        <taxon>Neopterygii</taxon>
        <taxon>Teleostei</taxon>
        <taxon>Neoteleostei</taxon>
        <taxon>Acanthomorphata</taxon>
        <taxon>Ovalentaria</taxon>
        <taxon>Atherinomorphae</taxon>
        <taxon>Cyprinodontiformes</taxon>
        <taxon>Fundulidae</taxon>
        <taxon>Fundulus</taxon>
    </lineage>
</organism>
<dbReference type="PANTHER" id="PTHR37984">
    <property type="entry name" value="PROTEIN CBG26694"/>
    <property type="match status" value="1"/>
</dbReference>
<evidence type="ECO:0000313" key="2">
    <source>
        <dbReference type="Ensembl" id="ENSFHEP00000013454.1"/>
    </source>
</evidence>
<dbReference type="PANTHER" id="PTHR37984:SF5">
    <property type="entry name" value="PROTEIN NYNRIN-LIKE"/>
    <property type="match status" value="1"/>
</dbReference>
<dbReference type="GO" id="GO:0003676">
    <property type="term" value="F:nucleic acid binding"/>
    <property type="evidence" value="ECO:0007669"/>
    <property type="project" value="InterPro"/>
</dbReference>
<dbReference type="PROSITE" id="PS50994">
    <property type="entry name" value="INTEGRASE"/>
    <property type="match status" value="1"/>
</dbReference>
<dbReference type="AlphaFoldDB" id="A0A3Q2PKX2"/>
<dbReference type="GO" id="GO:0015074">
    <property type="term" value="P:DNA integration"/>
    <property type="evidence" value="ECO:0007669"/>
    <property type="project" value="InterPro"/>
</dbReference>
<keyword evidence="3" id="KW-1185">Reference proteome</keyword>
<evidence type="ECO:0000259" key="1">
    <source>
        <dbReference type="PROSITE" id="PS50994"/>
    </source>
</evidence>
<dbReference type="InterPro" id="IPR036397">
    <property type="entry name" value="RNaseH_sf"/>
</dbReference>
<dbReference type="InterPro" id="IPR050951">
    <property type="entry name" value="Retrovirus_Pol_polyprotein"/>
</dbReference>
<accession>A0A3Q2PKX2</accession>
<dbReference type="InterPro" id="IPR012337">
    <property type="entry name" value="RNaseH-like_sf"/>
</dbReference>
<dbReference type="Proteomes" id="UP000265000">
    <property type="component" value="Unplaced"/>
</dbReference>
<reference evidence="2" key="2">
    <citation type="submission" date="2025-09" db="UniProtKB">
        <authorList>
            <consortium name="Ensembl"/>
        </authorList>
    </citation>
    <scope>IDENTIFICATION</scope>
</reference>
<dbReference type="InterPro" id="IPR001584">
    <property type="entry name" value="Integrase_cat-core"/>
</dbReference>